<dbReference type="Proteomes" id="UP000191987">
    <property type="component" value="Unassembled WGS sequence"/>
</dbReference>
<evidence type="ECO:0000313" key="2">
    <source>
        <dbReference type="Proteomes" id="UP000191987"/>
    </source>
</evidence>
<evidence type="ECO:0000313" key="1">
    <source>
        <dbReference type="EMBL" id="CUX62920.1"/>
    </source>
</evidence>
<protein>
    <submittedName>
        <fullName evidence="1">Uncharacterized protein</fullName>
    </submittedName>
</protein>
<dbReference type="EMBL" id="FBWG01000050">
    <property type="protein sequence ID" value="CUX62920.1"/>
    <property type="molecule type" value="Genomic_DNA"/>
</dbReference>
<accession>A0A1S7S5B1</accession>
<gene>
    <name evidence="1" type="ORF">AGR7C_pTi0055</name>
</gene>
<sequence length="59" mass="6628">MHAPSFSQSVGTYCDKERASIFIVLLLQLTTCDSIDLVKMHDVEVVIFRNQSWSSVLAP</sequence>
<proteinExistence type="predicted"/>
<name>A0A1S7S5B1_9HYPH</name>
<dbReference type="AlphaFoldDB" id="A0A1S7S5B1"/>
<reference evidence="1 2" key="1">
    <citation type="submission" date="2016-01" db="EMBL/GenBank/DDBJ databases">
        <authorList>
            <person name="Oliw E.H."/>
        </authorList>
    </citation>
    <scope>NUCLEOTIDE SEQUENCE [LARGE SCALE GENOMIC DNA]</scope>
    <source>
        <strain evidence="1 2">Zutra 3-1</strain>
    </source>
</reference>
<organism evidence="1 2">
    <name type="scientific">Agrobacterium deltaense Zutra 3/1</name>
    <dbReference type="NCBI Taxonomy" id="1183427"/>
    <lineage>
        <taxon>Bacteria</taxon>
        <taxon>Pseudomonadati</taxon>
        <taxon>Pseudomonadota</taxon>
        <taxon>Alphaproteobacteria</taxon>
        <taxon>Hyphomicrobiales</taxon>
        <taxon>Rhizobiaceae</taxon>
        <taxon>Rhizobium/Agrobacterium group</taxon>
        <taxon>Agrobacterium</taxon>
    </lineage>
</organism>